<dbReference type="VEuPathDB" id="FungiDB:BDEG_24040"/>
<reference evidence="2 3" key="2">
    <citation type="submission" date="2016-05" db="EMBL/GenBank/DDBJ databases">
        <title>Lineage-specific infection strategies underlie the spectrum of fungal disease in amphibians.</title>
        <authorList>
            <person name="Cuomo C.A."/>
            <person name="Farrer R.A."/>
            <person name="James T."/>
            <person name="Longcore J."/>
            <person name="Birren B."/>
        </authorList>
    </citation>
    <scope>NUCLEOTIDE SEQUENCE [LARGE SCALE GENOMIC DNA]</scope>
    <source>
        <strain evidence="2 3">JEL423</strain>
    </source>
</reference>
<dbReference type="OrthoDB" id="10532971at2759"/>
<dbReference type="PANTHER" id="PTHR45982">
    <property type="entry name" value="REGULATOR OF CHROMOSOME CONDENSATION"/>
    <property type="match status" value="1"/>
</dbReference>
<dbReference type="PANTHER" id="PTHR45982:SF1">
    <property type="entry name" value="REGULATOR OF CHROMOSOME CONDENSATION"/>
    <property type="match status" value="1"/>
</dbReference>
<dbReference type="InterPro" id="IPR051553">
    <property type="entry name" value="Ran_GTPase-activating"/>
</dbReference>
<evidence type="ECO:0000313" key="2">
    <source>
        <dbReference type="EMBL" id="OAJ40287.1"/>
    </source>
</evidence>
<proteinExistence type="predicted"/>
<accession>A0A177WJI5</accession>
<dbReference type="Proteomes" id="UP000077115">
    <property type="component" value="Unassembled WGS sequence"/>
</dbReference>
<gene>
    <name evidence="2" type="ORF">BDEG_24040</name>
</gene>
<dbReference type="SUPFAM" id="SSF50985">
    <property type="entry name" value="RCC1/BLIP-II"/>
    <property type="match status" value="1"/>
</dbReference>
<dbReference type="Gene3D" id="2.130.10.30">
    <property type="entry name" value="Regulator of chromosome condensation 1/beta-lactamase-inhibitor protein II"/>
    <property type="match status" value="1"/>
</dbReference>
<name>A0A177WJI5_BATDL</name>
<protein>
    <submittedName>
        <fullName evidence="2">Uncharacterized protein</fullName>
    </submittedName>
</protein>
<dbReference type="EMBL" id="DS022304">
    <property type="protein sequence ID" value="OAJ40287.1"/>
    <property type="molecule type" value="Genomic_DNA"/>
</dbReference>
<evidence type="ECO:0000313" key="3">
    <source>
        <dbReference type="Proteomes" id="UP000077115"/>
    </source>
</evidence>
<feature type="compositionally biased region" description="Polar residues" evidence="1">
    <location>
        <begin position="89"/>
        <end position="108"/>
    </location>
</feature>
<dbReference type="AlphaFoldDB" id="A0A177WJI5"/>
<feature type="compositionally biased region" description="Polar residues" evidence="1">
    <location>
        <begin position="243"/>
        <end position="255"/>
    </location>
</feature>
<evidence type="ECO:0000256" key="1">
    <source>
        <dbReference type="SAM" id="MobiDB-lite"/>
    </source>
</evidence>
<feature type="region of interest" description="Disordered" evidence="1">
    <location>
        <begin position="89"/>
        <end position="113"/>
    </location>
</feature>
<dbReference type="InterPro" id="IPR009091">
    <property type="entry name" value="RCC1/BLIP-II"/>
</dbReference>
<feature type="region of interest" description="Disordered" evidence="1">
    <location>
        <begin position="243"/>
        <end position="270"/>
    </location>
</feature>
<dbReference type="InterPro" id="IPR000408">
    <property type="entry name" value="Reg_chr_condens"/>
</dbReference>
<sequence length="702" mass="76270">MSETCRASIMQLKQATQENNYVKNNGFQLAKQSTRTVKRKQEPDSRDSGYMDQLMQKKKILGTNTSAGNARIVASKNSQTFSLKTIGSSAANRPSYQPSKSHSFGIHSSNRRDVCSSPVRSLSLQPAIISAKQHASGGRRVGGQSKAATRCAIYPSFKAEKDAVPHPLVEEFRKAREQLLDDHKALELIKPGLTTTSKVPFLETSSKYFNAAATESQPPLTFGTPDWVISSSKQDQHSTFGSNIEKATNHRSQPNVDKKSTPASLETPAAESTLKHTIKLSSAFLEPSPFVHLKISNSDARIVSLASGLEHGLALSDDGRVWSLGGLHAHGFISHQNVSTDPAFDAANLVTKAALTAWRTHQGITPQLIQGLDTQPIKQIATTDHASFLLTKNTGIVFMFGKLTNPRTTGSQQWFYADAPSKEYVLVRLPPHVTGNNVQSIAACGNLVWMVTESGQVHTFGFAPKELSWQAPAKSGKEKKSTGKSVKQRNGIPFSTHTVIAMNGTKRSKVFINSVVLGPDRAVLTDRDGGVWVMGETRDKSKDGLDNTDTLDKENVDIKATKDTALYKPIRLDFGLNNGAIQHIACNDAHMVILREGKVYVVMNHGVCVDSTQTRSVQDSQKTVAPKPLLSLVNGIANATLVSILDDCGYAIDANGQAWRWLFTDINTATKINSPPTVFPCSDKPGNICVAPHTLIEAAILR</sequence>
<dbReference type="PROSITE" id="PS00626">
    <property type="entry name" value="RCC1_2"/>
    <property type="match status" value="1"/>
</dbReference>
<reference evidence="2 3" key="1">
    <citation type="submission" date="2006-10" db="EMBL/GenBank/DDBJ databases">
        <title>The Genome Sequence of Batrachochytrium dendrobatidis JEL423.</title>
        <authorList>
            <consortium name="The Broad Institute Genome Sequencing Platform"/>
            <person name="Birren B."/>
            <person name="Lander E."/>
            <person name="Galagan J."/>
            <person name="Cuomo C."/>
            <person name="Devon K."/>
            <person name="Jaffe D."/>
            <person name="Butler J."/>
            <person name="Alvarez P."/>
            <person name="Gnerre S."/>
            <person name="Grabherr M."/>
            <person name="Kleber M."/>
            <person name="Mauceli E."/>
            <person name="Brockman W."/>
            <person name="Young S."/>
            <person name="LaButti K."/>
            <person name="Sykes S."/>
            <person name="DeCaprio D."/>
            <person name="Crawford M."/>
            <person name="Koehrsen M."/>
            <person name="Engels R."/>
            <person name="Montgomery P."/>
            <person name="Pearson M."/>
            <person name="Howarth C."/>
            <person name="Larson L."/>
            <person name="White J."/>
            <person name="O'Leary S."/>
            <person name="Kodira C."/>
            <person name="Zeng Q."/>
            <person name="Yandava C."/>
            <person name="Alvarado L."/>
            <person name="Longcore J."/>
            <person name="James T."/>
        </authorList>
    </citation>
    <scope>NUCLEOTIDE SEQUENCE [LARGE SCALE GENOMIC DNA]</scope>
    <source>
        <strain evidence="2 3">JEL423</strain>
    </source>
</reference>
<organism evidence="2 3">
    <name type="scientific">Batrachochytrium dendrobatidis (strain JEL423)</name>
    <dbReference type="NCBI Taxonomy" id="403673"/>
    <lineage>
        <taxon>Eukaryota</taxon>
        <taxon>Fungi</taxon>
        <taxon>Fungi incertae sedis</taxon>
        <taxon>Chytridiomycota</taxon>
        <taxon>Chytridiomycota incertae sedis</taxon>
        <taxon>Chytridiomycetes</taxon>
        <taxon>Rhizophydiales</taxon>
        <taxon>Rhizophydiales incertae sedis</taxon>
        <taxon>Batrachochytrium</taxon>
    </lineage>
</organism>